<reference evidence="2" key="1">
    <citation type="submission" date="2015-01" db="EMBL/GenBank/DDBJ databases">
        <authorList>
            <person name="Aksoy S."/>
            <person name="Warren W."/>
            <person name="Wilson R.K."/>
        </authorList>
    </citation>
    <scope>NUCLEOTIDE SEQUENCE [LARGE SCALE GENOMIC DNA]</scope>
    <source>
        <strain evidence="2">IAEA</strain>
    </source>
</reference>
<sequence>MVVGRGGGDTSRRNKNMFSPDLFMDGVYTSGPSMPAHARLINQLEKVNTEKEELQRRPAFYEGQEVEPQGDSVVPDIEALREAVRKLTPHDEIVQLNFDEIFANRTDTLIGCHYVDERKKDARLRRKKPGDSFSHDRKRSPLHTFKFIGKNHINPTKQIGLDVRAAVCGNNVTYTEAVHKLPAGIVLLYDHLHLLRRYEEKIEKMKDKYD</sequence>
<dbReference type="AlphaFoldDB" id="A0A1B0BYQ5"/>
<accession>A0A1B0BYQ5</accession>
<keyword evidence="2" id="KW-1185">Reference proteome</keyword>
<dbReference type="EnsemblMetazoa" id="GPPI044444-RA">
    <property type="protein sequence ID" value="GPPI044444-PA"/>
    <property type="gene ID" value="GPPI044444"/>
</dbReference>
<evidence type="ECO:0000313" key="1">
    <source>
        <dbReference type="EnsemblMetazoa" id="GPPI044444-PA"/>
    </source>
</evidence>
<dbReference type="EMBL" id="JXJN01022762">
    <property type="status" value="NOT_ANNOTATED_CDS"/>
    <property type="molecule type" value="Genomic_DNA"/>
</dbReference>
<evidence type="ECO:0000313" key="2">
    <source>
        <dbReference type="Proteomes" id="UP000092460"/>
    </source>
</evidence>
<dbReference type="VEuPathDB" id="VectorBase:GPPI044444"/>
<proteinExistence type="predicted"/>
<name>A0A1B0BYQ5_9MUSC</name>
<protein>
    <submittedName>
        <fullName evidence="1">Uncharacterized protein</fullName>
    </submittedName>
</protein>
<organism evidence="1 2">
    <name type="scientific">Glossina palpalis gambiensis</name>
    <dbReference type="NCBI Taxonomy" id="67801"/>
    <lineage>
        <taxon>Eukaryota</taxon>
        <taxon>Metazoa</taxon>
        <taxon>Ecdysozoa</taxon>
        <taxon>Arthropoda</taxon>
        <taxon>Hexapoda</taxon>
        <taxon>Insecta</taxon>
        <taxon>Pterygota</taxon>
        <taxon>Neoptera</taxon>
        <taxon>Endopterygota</taxon>
        <taxon>Diptera</taxon>
        <taxon>Brachycera</taxon>
        <taxon>Muscomorpha</taxon>
        <taxon>Hippoboscoidea</taxon>
        <taxon>Glossinidae</taxon>
        <taxon>Glossina</taxon>
    </lineage>
</organism>
<dbReference type="Proteomes" id="UP000092460">
    <property type="component" value="Unassembled WGS sequence"/>
</dbReference>
<reference evidence="1" key="2">
    <citation type="submission" date="2020-05" db="UniProtKB">
        <authorList>
            <consortium name="EnsemblMetazoa"/>
        </authorList>
    </citation>
    <scope>IDENTIFICATION</scope>
    <source>
        <strain evidence="1">IAEA</strain>
    </source>
</reference>